<dbReference type="InterPro" id="IPR050230">
    <property type="entry name" value="CALM/Myosin/TropC-like"/>
</dbReference>
<dbReference type="PROSITE" id="PS00018">
    <property type="entry name" value="EF_HAND_1"/>
    <property type="match status" value="1"/>
</dbReference>
<feature type="region of interest" description="Disordered" evidence="3">
    <location>
        <begin position="141"/>
        <end position="168"/>
    </location>
</feature>
<dbReference type="FunFam" id="1.10.238.10:FF:000001">
    <property type="entry name" value="Calmodulin 1"/>
    <property type="match status" value="1"/>
</dbReference>
<evidence type="ECO:0000313" key="5">
    <source>
        <dbReference type="EMBL" id="AEO33103.1"/>
    </source>
</evidence>
<organism evidence="5">
    <name type="scientific">Amblyomma maculatum</name>
    <name type="common">Gulf Coast tick</name>
    <dbReference type="NCBI Taxonomy" id="34609"/>
    <lineage>
        <taxon>Eukaryota</taxon>
        <taxon>Metazoa</taxon>
        <taxon>Ecdysozoa</taxon>
        <taxon>Arthropoda</taxon>
        <taxon>Chelicerata</taxon>
        <taxon>Arachnida</taxon>
        <taxon>Acari</taxon>
        <taxon>Parasitiformes</taxon>
        <taxon>Ixodida</taxon>
        <taxon>Ixodoidea</taxon>
        <taxon>Ixodidae</taxon>
        <taxon>Amblyomminae</taxon>
        <taxon>Amblyomma</taxon>
    </lineage>
</organism>
<feature type="domain" description="EF-hand" evidence="4">
    <location>
        <begin position="293"/>
        <end position="328"/>
    </location>
</feature>
<dbReference type="InterPro" id="IPR011992">
    <property type="entry name" value="EF-hand-dom_pair"/>
</dbReference>
<feature type="domain" description="EF-hand" evidence="4">
    <location>
        <begin position="187"/>
        <end position="222"/>
    </location>
</feature>
<proteinExistence type="evidence at transcript level"/>
<dbReference type="AlphaFoldDB" id="G3MHY5"/>
<name>G3MHY5_AMBMU</name>
<dbReference type="GO" id="GO:0005509">
    <property type="term" value="F:calcium ion binding"/>
    <property type="evidence" value="ECO:0007669"/>
    <property type="project" value="InterPro"/>
</dbReference>
<dbReference type="PANTHER" id="PTHR23048">
    <property type="entry name" value="MYOSIN LIGHT CHAIN 1, 3"/>
    <property type="match status" value="1"/>
</dbReference>
<dbReference type="Pfam" id="PF13405">
    <property type="entry name" value="EF-hand_6"/>
    <property type="match status" value="1"/>
</dbReference>
<keyword evidence="1" id="KW-0677">Repeat</keyword>
<keyword evidence="2" id="KW-0106">Calcium</keyword>
<evidence type="ECO:0000256" key="1">
    <source>
        <dbReference type="ARBA" id="ARBA00022737"/>
    </source>
</evidence>
<dbReference type="SMART" id="SM00054">
    <property type="entry name" value="EFh"/>
    <property type="match status" value="3"/>
</dbReference>
<dbReference type="InterPro" id="IPR002048">
    <property type="entry name" value="EF_hand_dom"/>
</dbReference>
<dbReference type="PANTHER" id="PTHR23048:SF0">
    <property type="entry name" value="CALMODULIN LIKE 3"/>
    <property type="match status" value="1"/>
</dbReference>
<dbReference type="SUPFAM" id="SSF47473">
    <property type="entry name" value="EF-hand"/>
    <property type="match status" value="1"/>
</dbReference>
<evidence type="ECO:0000259" key="4">
    <source>
        <dbReference type="PROSITE" id="PS50222"/>
    </source>
</evidence>
<evidence type="ECO:0000256" key="3">
    <source>
        <dbReference type="SAM" id="MobiDB-lite"/>
    </source>
</evidence>
<dbReference type="EMBL" id="JO841486">
    <property type="protein sequence ID" value="AEO33103.1"/>
    <property type="molecule type" value="mRNA"/>
</dbReference>
<reference evidence="5" key="1">
    <citation type="journal article" date="2011" name="PLoS ONE">
        <title>A deep insight into the sialotranscriptome of the gulf coast tick, Amblyomma maculatum.</title>
        <authorList>
            <person name="Karim S."/>
            <person name="Singh P."/>
            <person name="Ribeiro J.M."/>
        </authorList>
    </citation>
    <scope>NUCLEOTIDE SEQUENCE</scope>
    <source>
        <tissue evidence="5">Salivary gland</tissue>
    </source>
</reference>
<protein>
    <recommendedName>
        <fullName evidence="4">EF-hand domain-containing protein</fullName>
    </recommendedName>
</protein>
<feature type="non-terminal residue" evidence="5">
    <location>
        <position position="1"/>
    </location>
</feature>
<sequence>SESKETRPKPEAAVTGKLTANLSEELPSDCRTAESYDAESPADKPSANPSEELVTDVCKNKDEESVATSAKLNVKLSGQQVAAAGVDSAESEKQGPVDGGKVHAELSGELVTDGPKARNDEALQLAAKLHVNLSGEHVAEPEATKQNAADHKETETKVTDTKEAEPQLAEPNVEPPVYKLSGKLSDCRVADFKKAFEVYDAEGSGQIPASELGNVMRSLGYTLTQSELQEFLGPVPKPSVSFNEFITMMTKDVLEMDAEDQFKQVFRVFDRNGDGFVSCAELRQAMTTLGQKLSTEDVDEMIRVADKDAKGKLTFDELSLWSLSSDLTHRSSGSENTLYTHLLLFGHGCAVADAEYCVG</sequence>
<dbReference type="Gene3D" id="1.10.238.10">
    <property type="entry name" value="EF-hand"/>
    <property type="match status" value="2"/>
</dbReference>
<dbReference type="InterPro" id="IPR018247">
    <property type="entry name" value="EF_Hand_1_Ca_BS"/>
</dbReference>
<evidence type="ECO:0000256" key="2">
    <source>
        <dbReference type="ARBA" id="ARBA00022837"/>
    </source>
</evidence>
<dbReference type="Pfam" id="PF13499">
    <property type="entry name" value="EF-hand_7"/>
    <property type="match status" value="1"/>
</dbReference>
<dbReference type="GO" id="GO:0016460">
    <property type="term" value="C:myosin II complex"/>
    <property type="evidence" value="ECO:0007669"/>
    <property type="project" value="TreeGrafter"/>
</dbReference>
<feature type="region of interest" description="Disordered" evidence="3">
    <location>
        <begin position="1"/>
        <end position="55"/>
    </location>
</feature>
<feature type="compositionally biased region" description="Basic and acidic residues" evidence="3">
    <location>
        <begin position="1"/>
        <end position="10"/>
    </location>
</feature>
<accession>G3MHY5</accession>
<dbReference type="PROSITE" id="PS50222">
    <property type="entry name" value="EF_HAND_2"/>
    <property type="match status" value="3"/>
</dbReference>
<feature type="domain" description="EF-hand" evidence="4">
    <location>
        <begin position="257"/>
        <end position="292"/>
    </location>
</feature>
<feature type="compositionally biased region" description="Basic and acidic residues" evidence="3">
    <location>
        <begin position="141"/>
        <end position="165"/>
    </location>
</feature>
<dbReference type="CDD" id="cd00051">
    <property type="entry name" value="EFh"/>
    <property type="match status" value="1"/>
</dbReference>